<dbReference type="PANTHER" id="PTHR42791">
    <property type="entry name" value="GNAT FAMILY ACETYLTRANSFERASE"/>
    <property type="match status" value="1"/>
</dbReference>
<dbReference type="SUPFAM" id="SSF55729">
    <property type="entry name" value="Acyl-CoA N-acyltransferases (Nat)"/>
    <property type="match status" value="1"/>
</dbReference>
<dbReference type="PANTHER" id="PTHR42791:SF1">
    <property type="entry name" value="N-ACETYLTRANSFERASE DOMAIN-CONTAINING PROTEIN"/>
    <property type="match status" value="1"/>
</dbReference>
<feature type="domain" description="N-acetyltransferase" evidence="1">
    <location>
        <begin position="1"/>
        <end position="97"/>
    </location>
</feature>
<gene>
    <name evidence="2" type="ORF">PLICRDRAFT_47223</name>
</gene>
<evidence type="ECO:0000313" key="2">
    <source>
        <dbReference type="EMBL" id="KII83343.1"/>
    </source>
</evidence>
<dbReference type="PROSITE" id="PS51186">
    <property type="entry name" value="GNAT"/>
    <property type="match status" value="1"/>
</dbReference>
<dbReference type="HOGENOM" id="CLU_2251199_0_0_1"/>
<reference evidence="2 3" key="1">
    <citation type="submission" date="2014-06" db="EMBL/GenBank/DDBJ databases">
        <title>Evolutionary Origins and Diversification of the Mycorrhizal Mutualists.</title>
        <authorList>
            <consortium name="DOE Joint Genome Institute"/>
            <consortium name="Mycorrhizal Genomics Consortium"/>
            <person name="Kohler A."/>
            <person name="Kuo A."/>
            <person name="Nagy L.G."/>
            <person name="Floudas D."/>
            <person name="Copeland A."/>
            <person name="Barry K.W."/>
            <person name="Cichocki N."/>
            <person name="Veneault-Fourrey C."/>
            <person name="LaButti K."/>
            <person name="Lindquist E.A."/>
            <person name="Lipzen A."/>
            <person name="Lundell T."/>
            <person name="Morin E."/>
            <person name="Murat C."/>
            <person name="Riley R."/>
            <person name="Ohm R."/>
            <person name="Sun H."/>
            <person name="Tunlid A."/>
            <person name="Henrissat B."/>
            <person name="Grigoriev I.V."/>
            <person name="Hibbett D.S."/>
            <person name="Martin F."/>
        </authorList>
    </citation>
    <scope>NUCLEOTIDE SEQUENCE [LARGE SCALE GENOMIC DNA]</scope>
    <source>
        <strain evidence="2 3">FD-325 SS-3</strain>
    </source>
</reference>
<dbReference type="EMBL" id="KN832578">
    <property type="protein sequence ID" value="KII83343.1"/>
    <property type="molecule type" value="Genomic_DNA"/>
</dbReference>
<dbReference type="InterPro" id="IPR000182">
    <property type="entry name" value="GNAT_dom"/>
</dbReference>
<dbReference type="Pfam" id="PF13508">
    <property type="entry name" value="Acetyltransf_7"/>
    <property type="match status" value="1"/>
</dbReference>
<dbReference type="GO" id="GO:0016747">
    <property type="term" value="F:acyltransferase activity, transferring groups other than amino-acyl groups"/>
    <property type="evidence" value="ECO:0007669"/>
    <property type="project" value="InterPro"/>
</dbReference>
<proteinExistence type="predicted"/>
<sequence length="104" mass="11540">MFHAAEREGREGVLGDEPYWYLYMLCVLPEHQGRGIGSKLLNWGIEAADNAEPPLAVYMEASPIGQKLYERRGFEVVTVVETMEGRLKAPGMKRRAGYAAAGNP</sequence>
<keyword evidence="3" id="KW-1185">Reference proteome</keyword>
<evidence type="ECO:0000313" key="3">
    <source>
        <dbReference type="Proteomes" id="UP000053263"/>
    </source>
</evidence>
<evidence type="ECO:0000259" key="1">
    <source>
        <dbReference type="PROSITE" id="PS51186"/>
    </source>
</evidence>
<name>A0A0C9T5H1_PLICR</name>
<dbReference type="InterPro" id="IPR016181">
    <property type="entry name" value="Acyl_CoA_acyltransferase"/>
</dbReference>
<dbReference type="Gene3D" id="3.40.630.30">
    <property type="match status" value="1"/>
</dbReference>
<organism evidence="2 3">
    <name type="scientific">Plicaturopsis crispa FD-325 SS-3</name>
    <dbReference type="NCBI Taxonomy" id="944288"/>
    <lineage>
        <taxon>Eukaryota</taxon>
        <taxon>Fungi</taxon>
        <taxon>Dikarya</taxon>
        <taxon>Basidiomycota</taxon>
        <taxon>Agaricomycotina</taxon>
        <taxon>Agaricomycetes</taxon>
        <taxon>Agaricomycetidae</taxon>
        <taxon>Amylocorticiales</taxon>
        <taxon>Amylocorticiaceae</taxon>
        <taxon>Plicatura</taxon>
        <taxon>Plicaturopsis crispa</taxon>
    </lineage>
</organism>
<dbReference type="CDD" id="cd04301">
    <property type="entry name" value="NAT_SF"/>
    <property type="match status" value="1"/>
</dbReference>
<dbReference type="Proteomes" id="UP000053263">
    <property type="component" value="Unassembled WGS sequence"/>
</dbReference>
<protein>
    <recommendedName>
        <fullName evidence="1">N-acetyltransferase domain-containing protein</fullName>
    </recommendedName>
</protein>
<accession>A0A0C9T5H1</accession>
<dbReference type="InterPro" id="IPR052523">
    <property type="entry name" value="Trichothecene_AcTrans"/>
</dbReference>
<dbReference type="AlphaFoldDB" id="A0A0C9T5H1"/>
<dbReference type="OrthoDB" id="410198at2759"/>